<dbReference type="Pfam" id="PF13542">
    <property type="entry name" value="HTH_Tnp_ISL3"/>
    <property type="match status" value="1"/>
</dbReference>
<dbReference type="PANTHER" id="PTHR33498">
    <property type="entry name" value="TRANSPOSASE FOR INSERTION SEQUENCE ELEMENT IS1557"/>
    <property type="match status" value="1"/>
</dbReference>
<evidence type="ECO:0000313" key="5">
    <source>
        <dbReference type="Proteomes" id="UP000654670"/>
    </source>
</evidence>
<proteinExistence type="predicted"/>
<feature type="domain" description="Transposase IS204/IS1001/IS1096/IS1165 helix-turn-helix" evidence="2">
    <location>
        <begin position="100"/>
        <end position="149"/>
    </location>
</feature>
<dbReference type="InterPro" id="IPR029261">
    <property type="entry name" value="Transposase_Znf"/>
</dbReference>
<keyword evidence="5" id="KW-1185">Reference proteome</keyword>
<name>A0A917S765_9BACL</name>
<evidence type="ECO:0000313" key="4">
    <source>
        <dbReference type="EMBL" id="GGL60352.1"/>
    </source>
</evidence>
<gene>
    <name evidence="4" type="ORF">GCM10007968_25470</name>
</gene>
<dbReference type="Pfam" id="PF14690">
    <property type="entry name" value="Zn_ribbon_ISL3"/>
    <property type="match status" value="1"/>
</dbReference>
<dbReference type="AlphaFoldDB" id="A0A917S765"/>
<feature type="domain" description="Transposase IS204/IS1001/IS1096/IS1165 DDE" evidence="1">
    <location>
        <begin position="164"/>
        <end position="397"/>
    </location>
</feature>
<protein>
    <submittedName>
        <fullName evidence="4">ISL3 family transposase ISMac21</fullName>
    </submittedName>
</protein>
<organism evidence="4 5">
    <name type="scientific">Sporolactobacillus putidus</name>
    <dbReference type="NCBI Taxonomy" id="492735"/>
    <lineage>
        <taxon>Bacteria</taxon>
        <taxon>Bacillati</taxon>
        <taxon>Bacillota</taxon>
        <taxon>Bacilli</taxon>
        <taxon>Bacillales</taxon>
        <taxon>Sporolactobacillaceae</taxon>
        <taxon>Sporolactobacillus</taxon>
    </lineage>
</organism>
<reference evidence="4" key="2">
    <citation type="submission" date="2020-09" db="EMBL/GenBank/DDBJ databases">
        <authorList>
            <person name="Sun Q."/>
            <person name="Ohkuma M."/>
        </authorList>
    </citation>
    <scope>NUCLEOTIDE SEQUENCE</scope>
    <source>
        <strain evidence="4">JCM 15325</strain>
    </source>
</reference>
<dbReference type="RefSeq" id="WP_188803939.1">
    <property type="nucleotide sequence ID" value="NZ_BMOK01000012.1"/>
</dbReference>
<dbReference type="InterPro" id="IPR047951">
    <property type="entry name" value="Transpos_ISL3"/>
</dbReference>
<dbReference type="EMBL" id="BMOK01000012">
    <property type="protein sequence ID" value="GGL60352.1"/>
    <property type="molecule type" value="Genomic_DNA"/>
</dbReference>
<evidence type="ECO:0000259" key="2">
    <source>
        <dbReference type="Pfam" id="PF13542"/>
    </source>
</evidence>
<dbReference type="InterPro" id="IPR032877">
    <property type="entry name" value="Transposase_HTH"/>
</dbReference>
<dbReference type="Pfam" id="PF01610">
    <property type="entry name" value="DDE_Tnp_ISL3"/>
    <property type="match status" value="1"/>
</dbReference>
<evidence type="ECO:0000259" key="1">
    <source>
        <dbReference type="Pfam" id="PF01610"/>
    </source>
</evidence>
<sequence length="414" mass="48052">MKDFDKAYSAFEMALNIKAPWYVTDYELDQKNGGLHIYLDFHRGSSFTCPHCGQPHAKAYDLVDEDRIWRHLDFWQYPTYLHARFPRVECDRCGKIRTVSIDWARKGAGFTWFFEAKVMSLMKEMPVNAVAREVGEHDTRLWRVFHYYVQKGMEACDLTSVKRIAIDETSSKRGHQYVTLFVDLDTKRVLLAVEGKGADGLRSFKDFLKEKGVAPSQIQEVCCDMSQAFISGVAEYFPQAQITFDKFHILKMVNEAVDRVRRSEAAHQPDLKKTRYIWLKNPENLTGHQQAKLTQLKDADLKTGRAYRIKLSLQRLWLQNKFLAPFYLEAWCDWAVRSQLQPIKDVAKTIRGHAQGILRWFISKMTNGFLEGINSLIQASKRKARGYRSIKNYVSMIYATVNKLDIKVEPPKAK</sequence>
<evidence type="ECO:0000259" key="3">
    <source>
        <dbReference type="Pfam" id="PF14690"/>
    </source>
</evidence>
<accession>A0A917S765</accession>
<dbReference type="PANTHER" id="PTHR33498:SF1">
    <property type="entry name" value="TRANSPOSASE FOR INSERTION SEQUENCE ELEMENT IS1557"/>
    <property type="match status" value="1"/>
</dbReference>
<dbReference type="InterPro" id="IPR002560">
    <property type="entry name" value="Transposase_DDE"/>
</dbReference>
<reference evidence="4" key="1">
    <citation type="journal article" date="2014" name="Int. J. Syst. Evol. Microbiol.">
        <title>Complete genome sequence of Corynebacterium casei LMG S-19264T (=DSM 44701T), isolated from a smear-ripened cheese.</title>
        <authorList>
            <consortium name="US DOE Joint Genome Institute (JGI-PGF)"/>
            <person name="Walter F."/>
            <person name="Albersmeier A."/>
            <person name="Kalinowski J."/>
            <person name="Ruckert C."/>
        </authorList>
    </citation>
    <scope>NUCLEOTIDE SEQUENCE</scope>
    <source>
        <strain evidence="4">JCM 15325</strain>
    </source>
</reference>
<dbReference type="Proteomes" id="UP000654670">
    <property type="component" value="Unassembled WGS sequence"/>
</dbReference>
<dbReference type="NCBIfam" id="NF033550">
    <property type="entry name" value="transpos_ISL3"/>
    <property type="match status" value="1"/>
</dbReference>
<comment type="caution">
    <text evidence="4">The sequence shown here is derived from an EMBL/GenBank/DDBJ whole genome shotgun (WGS) entry which is preliminary data.</text>
</comment>
<feature type="domain" description="Transposase IS204/IS1001/IS1096/IS1165 zinc-finger" evidence="3">
    <location>
        <begin position="47"/>
        <end position="93"/>
    </location>
</feature>